<geneLocation type="mitochondrion" evidence="3"/>
<keyword evidence="1" id="KW-1133">Transmembrane helix</keyword>
<dbReference type="RefSeq" id="YP_010133482.1">
    <property type="nucleotide sequence ID" value="NC_056777.1"/>
</dbReference>
<sequence length="143" mass="16729">MKPILLMSILFMASMSPMSMVIIMIMMTINLSIFMYMISKNSWYPLIITLLILGGLLVLLLYVVNLTPNIKLHYNYKMFSYLPLCMLIPNKNLLFLPSNMNYYNMMYTNYTSMVILFSVLYLLYIIMLMSNLMKSHTTPLNSN</sequence>
<evidence type="ECO:0000313" key="2">
    <source>
        <dbReference type="EMBL" id="AMX74076.1"/>
    </source>
</evidence>
<accession>A0A1P8AG49</accession>
<keyword evidence="3" id="KW-0496">Mitochondrion</keyword>
<evidence type="ECO:0000313" key="3">
    <source>
        <dbReference type="EMBL" id="AMX74089.1"/>
    </source>
</evidence>
<feature type="transmembrane region" description="Helical" evidence="1">
    <location>
        <begin position="107"/>
        <end position="126"/>
    </location>
</feature>
<gene>
    <name evidence="3" type="primary">ND6</name>
</gene>
<dbReference type="CTD" id="4541"/>
<dbReference type="EMBL" id="KR907232">
    <property type="protein sequence ID" value="AMX74076.1"/>
    <property type="molecule type" value="Genomic_DNA"/>
</dbReference>
<reference evidence="3" key="1">
    <citation type="journal article" date="2019" name="Ticks Tick Borne Dis.">
        <title>Argasid and ixodid systematics: Implications for soft tick evolution and systematics, with a new argasid species list.</title>
        <authorList>
            <person name="Mans B.J."/>
            <person name="Featherston J."/>
            <person name="Kvas M."/>
            <person name="Pillay K.A."/>
            <person name="de Klerk D.G."/>
            <person name="Pienaar R."/>
            <person name="de Castro M.H."/>
            <person name="Schwan T.G."/>
            <person name="Lopez J.E."/>
            <person name="Teel P."/>
            <person name="Perez de Leon A.A."/>
            <person name="Sonenshine D.E."/>
            <person name="Egekwu N.I."/>
            <person name="Bakkes D.K."/>
            <person name="Heyne H."/>
            <person name="Kanduma E.G."/>
            <person name="Nyangiwe N."/>
            <person name="Bouattour A."/>
            <person name="Latif A.A."/>
        </authorList>
    </citation>
    <scope>NUCLEOTIDE SEQUENCE</scope>
    <source>
        <strain evidence="2">1</strain>
        <strain evidence="3">2</strain>
    </source>
</reference>
<organism evidence="3">
    <name type="scientific">Chiropterargas boueti</name>
    <dbReference type="NCBI Taxonomy" id="1827022"/>
    <lineage>
        <taxon>Eukaryota</taxon>
        <taxon>Metazoa</taxon>
        <taxon>Ecdysozoa</taxon>
        <taxon>Arthropoda</taxon>
        <taxon>Chelicerata</taxon>
        <taxon>Arachnida</taxon>
        <taxon>Acari</taxon>
        <taxon>Parasitiformes</taxon>
        <taxon>Ixodida</taxon>
        <taxon>Ixodoidea</taxon>
        <taxon>Argasidae</taxon>
        <taxon>Ornithodorinae</taxon>
        <taxon>Chiropterargas</taxon>
    </lineage>
</organism>
<evidence type="ECO:0000256" key="1">
    <source>
        <dbReference type="SAM" id="Phobius"/>
    </source>
</evidence>
<proteinExistence type="predicted"/>
<name>A0A1P8AG49_9ACAR</name>
<dbReference type="AlphaFoldDB" id="A0A1P8AG49"/>
<dbReference type="EMBL" id="KR907234">
    <property type="protein sequence ID" value="AMX74089.1"/>
    <property type="molecule type" value="Genomic_DNA"/>
</dbReference>
<feature type="transmembrane region" description="Helical" evidence="1">
    <location>
        <begin position="78"/>
        <end position="95"/>
    </location>
</feature>
<protein>
    <submittedName>
        <fullName evidence="3">NADH dehydrogenase subunit 6</fullName>
    </submittedName>
</protein>
<feature type="transmembrane region" description="Helical" evidence="1">
    <location>
        <begin position="44"/>
        <end position="66"/>
    </location>
</feature>
<keyword evidence="1" id="KW-0472">Membrane</keyword>
<keyword evidence="1" id="KW-0812">Transmembrane</keyword>
<dbReference type="GeneID" id="31079840"/>